<protein>
    <submittedName>
        <fullName evidence="5 6">Uncharacterized protein LOC109007068</fullName>
    </submittedName>
</protein>
<evidence type="ECO:0000259" key="3">
    <source>
        <dbReference type="Pfam" id="PF13837"/>
    </source>
</evidence>
<organism evidence="4 6">
    <name type="scientific">Juglans regia</name>
    <name type="common">English walnut</name>
    <dbReference type="NCBI Taxonomy" id="51240"/>
    <lineage>
        <taxon>Eukaryota</taxon>
        <taxon>Viridiplantae</taxon>
        <taxon>Streptophyta</taxon>
        <taxon>Embryophyta</taxon>
        <taxon>Tracheophyta</taxon>
        <taxon>Spermatophyta</taxon>
        <taxon>Magnoliopsida</taxon>
        <taxon>eudicotyledons</taxon>
        <taxon>Gunneridae</taxon>
        <taxon>Pentapetalae</taxon>
        <taxon>rosids</taxon>
        <taxon>fabids</taxon>
        <taxon>Fagales</taxon>
        <taxon>Juglandaceae</taxon>
        <taxon>Juglans</taxon>
    </lineage>
</organism>
<dbReference type="OrthoDB" id="641566at2759"/>
<keyword evidence="4" id="KW-1185">Reference proteome</keyword>
<evidence type="ECO:0000256" key="2">
    <source>
        <dbReference type="SAM" id="MobiDB-lite"/>
    </source>
</evidence>
<dbReference type="Gene3D" id="1.10.10.60">
    <property type="entry name" value="Homeodomain-like"/>
    <property type="match status" value="1"/>
</dbReference>
<dbReference type="RefSeq" id="XP_018842131.1">
    <property type="nucleotide sequence ID" value="XM_018986586.2"/>
</dbReference>
<evidence type="ECO:0000313" key="6">
    <source>
        <dbReference type="RefSeq" id="XP_018842131.1"/>
    </source>
</evidence>
<dbReference type="KEGG" id="jre:109007068"/>
<sequence length="430" mass="50414">MEGKPSSGPHMMPGRPYGFQNLQGSLQLRREQNPHLYHQGSSVRPQTQDVFPLRLLNLQEHDRPGTCSHNKDERGKNLANDNNEMNCVEEGIDGHEDIGKEKKGSPWHRMKWTEKIVKLLITIVSYIGEDSSSDCITSGRRKSSLLQKKGKWKCVSEVMAERGHHISPQQCEDKFNDLNKRYKRLNDILGRGTSCKVVENPKLLDVMDLPEKAKEDVKKILSSRHLFYEEMCSYHNGNRLYLPHDLGVQQSLQLALSRKDSCEPHDLMQQKTDDEDDKDWDAEADGQGEEYRDNGGTFVRFEEVSTKRLKRRDRTEDMGFCNPLKFLENNRGLRSHPQKDYTNLNHVCTGSGKANELREQWMKFRSLQLEEQKLQIKAQMLELEKQHFEWQRMSWKHDRELEKLRLENERMKLENEHVQLELKHKKILDD</sequence>
<accession>A0A2I4GE06</accession>
<feature type="region of interest" description="Disordered" evidence="2">
    <location>
        <begin position="62"/>
        <end position="81"/>
    </location>
</feature>
<dbReference type="InterPro" id="IPR044822">
    <property type="entry name" value="Myb_DNA-bind_4"/>
</dbReference>
<gene>
    <name evidence="5 6" type="primary">LOC109007068</name>
</gene>
<dbReference type="Proteomes" id="UP000235220">
    <property type="component" value="Chromosome 13"/>
</dbReference>
<dbReference type="STRING" id="51240.A0A2I4GE06"/>
<feature type="compositionally biased region" description="Acidic residues" evidence="2">
    <location>
        <begin position="273"/>
        <end position="288"/>
    </location>
</feature>
<keyword evidence="1" id="KW-0175">Coiled coil</keyword>
<proteinExistence type="predicted"/>
<reference evidence="5 6" key="1">
    <citation type="submission" date="2025-04" db="UniProtKB">
        <authorList>
            <consortium name="RefSeq"/>
        </authorList>
    </citation>
    <scope>IDENTIFICATION</scope>
    <source>
        <tissue evidence="5 6">Leaves</tissue>
    </source>
</reference>
<feature type="coiled-coil region" evidence="1">
    <location>
        <begin position="364"/>
        <end position="430"/>
    </location>
</feature>
<feature type="region of interest" description="Disordered" evidence="2">
    <location>
        <begin position="268"/>
        <end position="292"/>
    </location>
</feature>
<dbReference type="AlphaFoldDB" id="A0A2I4GE06"/>
<dbReference type="Pfam" id="PF13837">
    <property type="entry name" value="Myb_DNA-bind_4"/>
    <property type="match status" value="1"/>
</dbReference>
<evidence type="ECO:0000256" key="1">
    <source>
        <dbReference type="SAM" id="Coils"/>
    </source>
</evidence>
<evidence type="ECO:0000313" key="4">
    <source>
        <dbReference type="Proteomes" id="UP000235220"/>
    </source>
</evidence>
<evidence type="ECO:0000313" key="5">
    <source>
        <dbReference type="RefSeq" id="XP_018842129.1"/>
    </source>
</evidence>
<name>A0A2I4GE06_JUGRE</name>
<dbReference type="GeneID" id="109007068"/>
<feature type="region of interest" description="Disordered" evidence="2">
    <location>
        <begin position="1"/>
        <end position="20"/>
    </location>
</feature>
<dbReference type="RefSeq" id="XP_018842129.1">
    <property type="nucleotide sequence ID" value="XM_018986584.2"/>
</dbReference>
<dbReference type="PANTHER" id="PTHR46327:SF3">
    <property type="entry name" value="TRANSCRIPTION FACTOR"/>
    <property type="match status" value="1"/>
</dbReference>
<feature type="compositionally biased region" description="Basic and acidic residues" evidence="2">
    <location>
        <begin position="62"/>
        <end position="76"/>
    </location>
</feature>
<dbReference type="Gramene" id="Jr13_04910_p1">
    <property type="protein sequence ID" value="cds.Jr13_04910_p1"/>
    <property type="gene ID" value="Jr13_04910"/>
</dbReference>
<feature type="domain" description="Myb/SANT-like DNA-binding" evidence="3">
    <location>
        <begin position="109"/>
        <end position="199"/>
    </location>
</feature>
<dbReference type="PANTHER" id="PTHR46327">
    <property type="entry name" value="F16F4.11 PROTEIN-RELATED"/>
    <property type="match status" value="1"/>
</dbReference>